<organism evidence="1 2">
    <name type="scientific">Candidatus Fimiplasma intestinipullorum</name>
    <dbReference type="NCBI Taxonomy" id="2840825"/>
    <lineage>
        <taxon>Bacteria</taxon>
        <taxon>Bacillati</taxon>
        <taxon>Bacillota</taxon>
        <taxon>Clostridia</taxon>
        <taxon>Eubacteriales</taxon>
        <taxon>Candidatus Fimiplasma</taxon>
    </lineage>
</organism>
<evidence type="ECO:0000313" key="2">
    <source>
        <dbReference type="Proteomes" id="UP000824175"/>
    </source>
</evidence>
<evidence type="ECO:0000313" key="1">
    <source>
        <dbReference type="EMBL" id="HIU12876.1"/>
    </source>
</evidence>
<name>A0A9D1HLZ0_9FIRM</name>
<dbReference type="EMBL" id="DVMJ01000014">
    <property type="protein sequence ID" value="HIU12876.1"/>
    <property type="molecule type" value="Genomic_DNA"/>
</dbReference>
<accession>A0A9D1HLZ0</accession>
<dbReference type="Proteomes" id="UP000824175">
    <property type="component" value="Unassembled WGS sequence"/>
</dbReference>
<sequence>MHSSKLERAKLFLSYDALKGFSEMIEETQRTKVPRKLLSEDDYAHLDHIWQNLSTGMFLKVTYYHIDHYAMVTGPLTRMETEIRPRLKIGEQWIKLADISHIEIL</sequence>
<reference evidence="1" key="1">
    <citation type="submission" date="2020-10" db="EMBL/GenBank/DDBJ databases">
        <authorList>
            <person name="Gilroy R."/>
        </authorList>
    </citation>
    <scope>NUCLEOTIDE SEQUENCE</scope>
    <source>
        <strain evidence="1">CHK195-11698</strain>
    </source>
</reference>
<reference evidence="1" key="2">
    <citation type="journal article" date="2021" name="PeerJ">
        <title>Extensive microbial diversity within the chicken gut microbiome revealed by metagenomics and culture.</title>
        <authorList>
            <person name="Gilroy R."/>
            <person name="Ravi A."/>
            <person name="Getino M."/>
            <person name="Pursley I."/>
            <person name="Horton D.L."/>
            <person name="Alikhan N.F."/>
            <person name="Baker D."/>
            <person name="Gharbi K."/>
            <person name="Hall N."/>
            <person name="Watson M."/>
            <person name="Adriaenssens E.M."/>
            <person name="Foster-Nyarko E."/>
            <person name="Jarju S."/>
            <person name="Secka A."/>
            <person name="Antonio M."/>
            <person name="Oren A."/>
            <person name="Chaudhuri R.R."/>
            <person name="La Ragione R."/>
            <person name="Hildebrand F."/>
            <person name="Pallen M.J."/>
        </authorList>
    </citation>
    <scope>NUCLEOTIDE SEQUENCE</scope>
    <source>
        <strain evidence="1">CHK195-11698</strain>
    </source>
</reference>
<gene>
    <name evidence="1" type="ORF">IAD15_02225</name>
</gene>
<comment type="caution">
    <text evidence="1">The sequence shown here is derived from an EMBL/GenBank/DDBJ whole genome shotgun (WGS) entry which is preliminary data.</text>
</comment>
<proteinExistence type="predicted"/>
<protein>
    <recommendedName>
        <fullName evidence="3">YolD-like protein</fullName>
    </recommendedName>
</protein>
<dbReference type="AlphaFoldDB" id="A0A9D1HLZ0"/>
<evidence type="ECO:0008006" key="3">
    <source>
        <dbReference type="Google" id="ProtNLM"/>
    </source>
</evidence>